<dbReference type="AlphaFoldDB" id="A0A9P1DIZ7"/>
<feature type="region of interest" description="Disordered" evidence="1">
    <location>
        <begin position="539"/>
        <end position="592"/>
    </location>
</feature>
<dbReference type="EMBL" id="CAMXCT020004548">
    <property type="protein sequence ID" value="CAL1162888.1"/>
    <property type="molecule type" value="Genomic_DNA"/>
</dbReference>
<evidence type="ECO:0000313" key="5">
    <source>
        <dbReference type="Proteomes" id="UP001152797"/>
    </source>
</evidence>
<evidence type="ECO:0000313" key="3">
    <source>
        <dbReference type="EMBL" id="CAL1162888.1"/>
    </source>
</evidence>
<comment type="caution">
    <text evidence="2">The sequence shown here is derived from an EMBL/GenBank/DDBJ whole genome shotgun (WGS) entry which is preliminary data.</text>
</comment>
<evidence type="ECO:0000313" key="2">
    <source>
        <dbReference type="EMBL" id="CAI4009513.1"/>
    </source>
</evidence>
<gene>
    <name evidence="2" type="ORF">C1SCF055_LOCUS34865</name>
</gene>
<sequence length="725" mass="82729">MHKSMSLLDRLENALCGFVLMDLFKLLSTRECKRRGLPANSLWMASQTHRNLQYVVMGFVSSVLGKDRVGDPWKNSHLRWTELPIEMWFGRLRQRATSAQFNAKQYWSHAAAEMMRTKKLGVGESDSSILQPPTEEEFYTASQRALNSALKLAAWAAEVSEETLLAAYAASAPNMIPAYDANETLHPWERDPKEDWESEDAAADPEQNAEKRWQELLKHVRDEAAASLEASEQPEGHDQKRSEENENHEEENTEENTEKNADRNEEKIEEPAAMDEFHAVLGMPDGLDLKDLCQDTEMDAGDAMADGSSQLLCTLREALRATSDSSSIECFDKLWRLVMWNEMKLAELRLEMDDKNSNFQRGGRLEKWKQLTLDAALKHNAQIELPDAIESGNIVAVVVPKKSQNRRQRALIVAYITSVWKSNKQPKLVTSAIPLGHVVAFRCTELQPLDRNVASWQAKEDSPAWVLKPETVVAVLAVSEAADSMQLGVDRLQVQLCGESVGILDQIEKAAEWWPEMDEDQDAGGQDQAVAGLFVSARRKRKRASGRANHMKDAKEKEAKHGKEGKHKVNKKKDKKEKKEKKEKEKKENEKPKCWLKKARKEKPVAFEEKHFRRNGVGPVLVAQTMVKMKCLEEAKFHEEASCFNVDGKCMIENKICSDIMWEDVVNKAHDFLCAEYSEFHTKRFGRMLFERFERVREQLQLGESRRCWIVLIVDICGFIKRTST</sequence>
<protein>
    <submittedName>
        <fullName evidence="4">Iron-binding zinc finger CDGSH type domain-containing protein</fullName>
    </submittedName>
</protein>
<dbReference type="Proteomes" id="UP001152797">
    <property type="component" value="Unassembled WGS sequence"/>
</dbReference>
<reference evidence="2" key="1">
    <citation type="submission" date="2022-10" db="EMBL/GenBank/DDBJ databases">
        <authorList>
            <person name="Chen Y."/>
            <person name="Dougan E. K."/>
            <person name="Chan C."/>
            <person name="Rhodes N."/>
            <person name="Thang M."/>
        </authorList>
    </citation>
    <scope>NUCLEOTIDE SEQUENCE</scope>
</reference>
<feature type="compositionally biased region" description="Acidic residues" evidence="1">
    <location>
        <begin position="246"/>
        <end position="255"/>
    </location>
</feature>
<evidence type="ECO:0000313" key="4">
    <source>
        <dbReference type="EMBL" id="CAL4796825.1"/>
    </source>
</evidence>
<accession>A0A9P1DIZ7</accession>
<organism evidence="2">
    <name type="scientific">Cladocopium goreaui</name>
    <dbReference type="NCBI Taxonomy" id="2562237"/>
    <lineage>
        <taxon>Eukaryota</taxon>
        <taxon>Sar</taxon>
        <taxon>Alveolata</taxon>
        <taxon>Dinophyceae</taxon>
        <taxon>Suessiales</taxon>
        <taxon>Symbiodiniaceae</taxon>
        <taxon>Cladocopium</taxon>
    </lineage>
</organism>
<feature type="compositionally biased region" description="Basic residues" evidence="1">
    <location>
        <begin position="563"/>
        <end position="579"/>
    </location>
</feature>
<dbReference type="EMBL" id="CAMXCT030004548">
    <property type="protein sequence ID" value="CAL4796825.1"/>
    <property type="molecule type" value="Genomic_DNA"/>
</dbReference>
<feature type="compositionally biased region" description="Basic and acidic residues" evidence="1">
    <location>
        <begin position="580"/>
        <end position="592"/>
    </location>
</feature>
<reference evidence="3" key="2">
    <citation type="submission" date="2024-04" db="EMBL/GenBank/DDBJ databases">
        <authorList>
            <person name="Chen Y."/>
            <person name="Shah S."/>
            <person name="Dougan E. K."/>
            <person name="Thang M."/>
            <person name="Chan C."/>
        </authorList>
    </citation>
    <scope>NUCLEOTIDE SEQUENCE [LARGE SCALE GENOMIC DNA]</scope>
</reference>
<dbReference type="EMBL" id="CAMXCT010004548">
    <property type="protein sequence ID" value="CAI4009513.1"/>
    <property type="molecule type" value="Genomic_DNA"/>
</dbReference>
<feature type="region of interest" description="Disordered" evidence="1">
    <location>
        <begin position="224"/>
        <end position="264"/>
    </location>
</feature>
<feature type="compositionally biased region" description="Basic and acidic residues" evidence="1">
    <location>
        <begin position="234"/>
        <end position="245"/>
    </location>
</feature>
<keyword evidence="5" id="KW-1185">Reference proteome</keyword>
<feature type="compositionally biased region" description="Basic and acidic residues" evidence="1">
    <location>
        <begin position="550"/>
        <end position="562"/>
    </location>
</feature>
<proteinExistence type="predicted"/>
<name>A0A9P1DIZ7_9DINO</name>
<evidence type="ECO:0000256" key="1">
    <source>
        <dbReference type="SAM" id="MobiDB-lite"/>
    </source>
</evidence>